<dbReference type="GO" id="GO:0046983">
    <property type="term" value="F:protein dimerization activity"/>
    <property type="evidence" value="ECO:0007669"/>
    <property type="project" value="InterPro"/>
</dbReference>
<dbReference type="Proteomes" id="UP000467841">
    <property type="component" value="Unassembled WGS sequence"/>
</dbReference>
<dbReference type="SMART" id="SM00432">
    <property type="entry name" value="MADS"/>
    <property type="match status" value="1"/>
</dbReference>
<reference evidence="7" key="1">
    <citation type="submission" date="2020-01" db="EMBL/GenBank/DDBJ databases">
        <authorList>
            <person name="Mishra B."/>
        </authorList>
    </citation>
    <scope>NUCLEOTIDE SEQUENCE [LARGE SCALE GENOMIC DNA]</scope>
</reference>
<evidence type="ECO:0000313" key="8">
    <source>
        <dbReference type="Proteomes" id="UP000467841"/>
    </source>
</evidence>
<feature type="domain" description="MADS-box" evidence="6">
    <location>
        <begin position="1"/>
        <end position="61"/>
    </location>
</feature>
<evidence type="ECO:0000256" key="3">
    <source>
        <dbReference type="ARBA" id="ARBA00023125"/>
    </source>
</evidence>
<sequence>MGRVKIQMKTIEDRPQRNIAFAKRKSGLLKKAYEIATLCDVPVLLVMFSPSGKLFLYDAKTRIEETLQNYLDLGCYVPGRHPLPDEPYVRRWIHQMRLESQHKDSRENSDDGVRHKTRSKTIENAIDDCNVKLANVEQQLGYFLKNPNQWKSRAEVDFQEKLLQNTLDQVRYRKQLLEVESKVFDALG</sequence>
<keyword evidence="5" id="KW-0539">Nucleus</keyword>
<evidence type="ECO:0000256" key="1">
    <source>
        <dbReference type="ARBA" id="ARBA00004123"/>
    </source>
</evidence>
<keyword evidence="2" id="KW-0805">Transcription regulation</keyword>
<evidence type="ECO:0000313" key="7">
    <source>
        <dbReference type="EMBL" id="CAA7035877.1"/>
    </source>
</evidence>
<dbReference type="Gene3D" id="3.40.1810.10">
    <property type="entry name" value="Transcription factor, MADS-box"/>
    <property type="match status" value="1"/>
</dbReference>
<organism evidence="7 8">
    <name type="scientific">Microthlaspi erraticum</name>
    <dbReference type="NCBI Taxonomy" id="1685480"/>
    <lineage>
        <taxon>Eukaryota</taxon>
        <taxon>Viridiplantae</taxon>
        <taxon>Streptophyta</taxon>
        <taxon>Embryophyta</taxon>
        <taxon>Tracheophyta</taxon>
        <taxon>Spermatophyta</taxon>
        <taxon>Magnoliopsida</taxon>
        <taxon>eudicotyledons</taxon>
        <taxon>Gunneridae</taxon>
        <taxon>Pentapetalae</taxon>
        <taxon>rosids</taxon>
        <taxon>malvids</taxon>
        <taxon>Brassicales</taxon>
        <taxon>Brassicaceae</taxon>
        <taxon>Coluteocarpeae</taxon>
        <taxon>Microthlaspi</taxon>
    </lineage>
</organism>
<protein>
    <recommendedName>
        <fullName evidence="6">MADS-box domain-containing protein</fullName>
    </recommendedName>
</protein>
<dbReference type="PANTHER" id="PTHR48019">
    <property type="entry name" value="SERUM RESPONSE FACTOR HOMOLOG"/>
    <property type="match status" value="1"/>
</dbReference>
<dbReference type="SUPFAM" id="SSF55455">
    <property type="entry name" value="SRF-like"/>
    <property type="match status" value="1"/>
</dbReference>
<proteinExistence type="predicted"/>
<dbReference type="PRINTS" id="PR00404">
    <property type="entry name" value="MADSDOMAIN"/>
</dbReference>
<dbReference type="GO" id="GO:0005634">
    <property type="term" value="C:nucleus"/>
    <property type="evidence" value="ECO:0007669"/>
    <property type="project" value="UniProtKB-SubCell"/>
</dbReference>
<name>A0A6D2J7Y1_9BRAS</name>
<comment type="caution">
    <text evidence="7">The sequence shown here is derived from an EMBL/GenBank/DDBJ whole genome shotgun (WGS) entry which is preliminary data.</text>
</comment>
<evidence type="ECO:0000256" key="4">
    <source>
        <dbReference type="ARBA" id="ARBA00023163"/>
    </source>
</evidence>
<evidence type="ECO:0000259" key="6">
    <source>
        <dbReference type="PROSITE" id="PS50066"/>
    </source>
</evidence>
<gene>
    <name evidence="7" type="ORF">MERR_LOCUS23112</name>
</gene>
<evidence type="ECO:0000256" key="5">
    <source>
        <dbReference type="ARBA" id="ARBA00023242"/>
    </source>
</evidence>
<keyword evidence="8" id="KW-1185">Reference proteome</keyword>
<dbReference type="Pfam" id="PF00319">
    <property type="entry name" value="SRF-TF"/>
    <property type="match status" value="1"/>
</dbReference>
<dbReference type="AlphaFoldDB" id="A0A6D2J7Y1"/>
<dbReference type="InterPro" id="IPR002100">
    <property type="entry name" value="TF_MADSbox"/>
</dbReference>
<dbReference type="OrthoDB" id="1898716at2759"/>
<dbReference type="InterPro" id="IPR050142">
    <property type="entry name" value="MADS-box/MEF2_TF"/>
</dbReference>
<keyword evidence="3" id="KW-0238">DNA-binding</keyword>
<dbReference type="EMBL" id="CACVBM020001162">
    <property type="protein sequence ID" value="CAA7035877.1"/>
    <property type="molecule type" value="Genomic_DNA"/>
</dbReference>
<keyword evidence="4" id="KW-0804">Transcription</keyword>
<accession>A0A6D2J7Y1</accession>
<dbReference type="PROSITE" id="PS50066">
    <property type="entry name" value="MADS_BOX_2"/>
    <property type="match status" value="1"/>
</dbReference>
<dbReference type="GO" id="GO:0003677">
    <property type="term" value="F:DNA binding"/>
    <property type="evidence" value="ECO:0007669"/>
    <property type="project" value="UniProtKB-KW"/>
</dbReference>
<dbReference type="InterPro" id="IPR036879">
    <property type="entry name" value="TF_MADSbox_sf"/>
</dbReference>
<comment type="subcellular location">
    <subcellularLocation>
        <location evidence="1">Nucleus</location>
    </subcellularLocation>
</comment>
<evidence type="ECO:0000256" key="2">
    <source>
        <dbReference type="ARBA" id="ARBA00023015"/>
    </source>
</evidence>